<accession>A0A7J6PAW0</accession>
<gene>
    <name evidence="1" type="ORF">FOZ60_012008</name>
</gene>
<dbReference type="AlphaFoldDB" id="A0A7J6PAW0"/>
<dbReference type="EMBL" id="JABANP010000051">
    <property type="protein sequence ID" value="KAF4693017.1"/>
    <property type="molecule type" value="Genomic_DNA"/>
</dbReference>
<dbReference type="OrthoDB" id="417750at2759"/>
<proteinExistence type="predicted"/>
<organism evidence="1 2">
    <name type="scientific">Perkinsus olseni</name>
    <name type="common">Perkinsus atlanticus</name>
    <dbReference type="NCBI Taxonomy" id="32597"/>
    <lineage>
        <taxon>Eukaryota</taxon>
        <taxon>Sar</taxon>
        <taxon>Alveolata</taxon>
        <taxon>Perkinsozoa</taxon>
        <taxon>Perkinsea</taxon>
        <taxon>Perkinsida</taxon>
        <taxon>Perkinsidae</taxon>
        <taxon>Perkinsus</taxon>
    </lineage>
</organism>
<reference evidence="1 2" key="1">
    <citation type="submission" date="2020-04" db="EMBL/GenBank/DDBJ databases">
        <title>Perkinsus olseni comparative genomics.</title>
        <authorList>
            <person name="Bogema D.R."/>
        </authorList>
    </citation>
    <scope>NUCLEOTIDE SEQUENCE [LARGE SCALE GENOMIC DNA]</scope>
    <source>
        <strain evidence="1">00978-12</strain>
    </source>
</reference>
<name>A0A7J6PAW0_PEROL</name>
<protein>
    <submittedName>
        <fullName evidence="1">Uncharacterized protein</fullName>
    </submittedName>
</protein>
<dbReference type="Proteomes" id="UP000541610">
    <property type="component" value="Unassembled WGS sequence"/>
</dbReference>
<evidence type="ECO:0000313" key="1">
    <source>
        <dbReference type="EMBL" id="KAF4693017.1"/>
    </source>
</evidence>
<evidence type="ECO:0000313" key="2">
    <source>
        <dbReference type="Proteomes" id="UP000541610"/>
    </source>
</evidence>
<sequence length="548" mass="60298">MDLNRTANELRVKHEKSIETAHREHGYKLDFSAYTLGHDLQYLGLNGKIQYGKPYANDSSNMQAVMNAPAYWSRVYYRGNIKDVNEETPGPGASKLGKSRSEAALKEADDSGGYGVIKARMEDFVQSYNKPALVWAPTSSKHTGERISQVDNGRLTFHNTLSHLKVTTFNDKGSALGAPGLISSRSCVDLFAASLTSAYYHGDDLRASSNPGQLSKVVKHEVSVPQNSAVAPSPVESDGLGPLTVGMAPNLAREYPQGTFQTEGESPKFTVSDMLGVTVPSSSSRIMATQLGEAPASQYGMTLEQCAQKVERTVGEFDTFKEGVGRLHSRVLQSEEALKKVELKTEKYSSREANFAAELTKLFSLEQEVKTRAGVLSKWMADEKVVRDQLSKVYRDLDAKSLLQSDKLLSMIGEAESSMYQWAYNVTSKVNYHTTQIVTLAQNLEFRITQSKGMETEARRMMALYQKLADKYGLQNDLFAVARSVLKTDGNKLQSTSVSDAVHAPPPLSSSAATTTGTTGITVMMLRSSRPRARYELLQCFFSDYVEG</sequence>
<comment type="caution">
    <text evidence="1">The sequence shown here is derived from an EMBL/GenBank/DDBJ whole genome shotgun (WGS) entry which is preliminary data.</text>
</comment>